<reference evidence="3" key="1">
    <citation type="journal article" date="2019" name="Int. J. Syst. Evol. Microbiol.">
        <title>The Global Catalogue of Microorganisms (GCM) 10K type strain sequencing project: providing services to taxonomists for standard genome sequencing and annotation.</title>
        <authorList>
            <consortium name="The Broad Institute Genomics Platform"/>
            <consortium name="The Broad Institute Genome Sequencing Center for Infectious Disease"/>
            <person name="Wu L."/>
            <person name="Ma J."/>
        </authorList>
    </citation>
    <scope>NUCLEOTIDE SEQUENCE [LARGE SCALE GENOMIC DNA]</scope>
    <source>
        <strain evidence="3">KCTC 12848</strain>
    </source>
</reference>
<keyword evidence="3" id="KW-1185">Reference proteome</keyword>
<evidence type="ECO:0000313" key="2">
    <source>
        <dbReference type="EMBL" id="MFC5059581.1"/>
    </source>
</evidence>
<dbReference type="Pfam" id="PF18934">
    <property type="entry name" value="DUF5682"/>
    <property type="match status" value="1"/>
</dbReference>
<dbReference type="EMBL" id="JBHSJB010000042">
    <property type="protein sequence ID" value="MFC5059581.1"/>
    <property type="molecule type" value="Genomic_DNA"/>
</dbReference>
<dbReference type="Proteomes" id="UP001595833">
    <property type="component" value="Unassembled WGS sequence"/>
</dbReference>
<dbReference type="PANTHER" id="PTHR30634:SF7">
    <property type="entry name" value="VWA DOMAIN-CONTAINING PROTEIN"/>
    <property type="match status" value="1"/>
</dbReference>
<comment type="caution">
    <text evidence="2">The sequence shown here is derived from an EMBL/GenBank/DDBJ whole genome shotgun (WGS) entry which is preliminary data.</text>
</comment>
<proteinExistence type="predicted"/>
<name>A0ABV9YAA8_9PSEU</name>
<evidence type="ECO:0000256" key="1">
    <source>
        <dbReference type="SAM" id="MobiDB-lite"/>
    </source>
</evidence>
<evidence type="ECO:0000313" key="3">
    <source>
        <dbReference type="Proteomes" id="UP001595833"/>
    </source>
</evidence>
<sequence length="769" mass="80197">MAGAAPGAPPAAGLMGAVFVGVRHHSPACARLVRETIAALRPAHVLVEGPADVNDRLDELLLGHELPIAIFTHHRDGRRSHASWTPFCDHSPEWVALTGGREVGARVSFIDLPAWHPAFAERGNRYADAELRYAEVVDRLCREFAVDNVDALWDHLVEVADPTGLAERLTAYFDLVRGDTAAGDADAEREEHMAAWVRAAVADAGDRPVVVVTGGFHTPALRALASGGGGHGWPEVPAPPPGSTGSSHLVPYSHRRLDAFTGYESGMPSPAYYDRLWTDGPEGAAAALVESVVTRLRARRQPVSTADLIAARAQATGLARLRGHEHPARVDVLDGLVSALVSEDLPQPPPWSVRGPLAPGTHPALVEVVAALSGDRVGRLHPATPAPPLVADVEAELARLGLDGRDPVELSLTDPRDLERSRVLHRLRVLGVPGFRRRSGASGGTTVAEERWEPAPDGNRQSALLEAAAHGATLAEAAGAVLRDRAPGADVTGLAGVLFDAALCGIDEVSGRVTAALARGVAAAGSLDPLGGVLTDVLGLWRHDWLLGTAGSPVLAEVLDAAVDRVLWLAEGLRGGPAPAEPGRLRALVGARDALVHAADVLTADRERAVEVMRRVAAAPAAPPDLRGAALGFAWSLGGGAPVGAGGAGAAGAVRGMAAPAVLGDWLTGLFALARQEVVSDGSVVGVLDEVVGELSEEDFLVALPALRQAFAHFPPAEREVIASALLARRGARGSARALLRTPVDPLLVAEVRALEEKVDRVLAREGLS</sequence>
<gene>
    <name evidence="2" type="ORF">ACFPFM_38200</name>
</gene>
<dbReference type="InterPro" id="IPR043737">
    <property type="entry name" value="DUF5682"/>
</dbReference>
<feature type="region of interest" description="Disordered" evidence="1">
    <location>
        <begin position="439"/>
        <end position="458"/>
    </location>
</feature>
<accession>A0ABV9YAA8</accession>
<protein>
    <submittedName>
        <fullName evidence="2">DUF5682 family protein</fullName>
    </submittedName>
</protein>
<dbReference type="InterPro" id="IPR050458">
    <property type="entry name" value="LolB"/>
</dbReference>
<dbReference type="PANTHER" id="PTHR30634">
    <property type="entry name" value="OUTER MEMBRANE LOLAB LIPOPROTEIN INSERTION APPARATUS"/>
    <property type="match status" value="1"/>
</dbReference>
<dbReference type="RefSeq" id="WP_344035498.1">
    <property type="nucleotide sequence ID" value="NZ_BAAAKE010000003.1"/>
</dbReference>
<organism evidence="2 3">
    <name type="scientific">Saccharothrix xinjiangensis</name>
    <dbReference type="NCBI Taxonomy" id="204798"/>
    <lineage>
        <taxon>Bacteria</taxon>
        <taxon>Bacillati</taxon>
        <taxon>Actinomycetota</taxon>
        <taxon>Actinomycetes</taxon>
        <taxon>Pseudonocardiales</taxon>
        <taxon>Pseudonocardiaceae</taxon>
        <taxon>Saccharothrix</taxon>
    </lineage>
</organism>